<evidence type="ECO:0000256" key="1">
    <source>
        <dbReference type="ARBA" id="ARBA00001007"/>
    </source>
</evidence>
<evidence type="ECO:0000256" key="18">
    <source>
        <dbReference type="ARBA" id="ARBA00032892"/>
    </source>
</evidence>
<keyword evidence="16" id="KW-1208">Phospholipid metabolism</keyword>
<evidence type="ECO:0000256" key="7">
    <source>
        <dbReference type="ARBA" id="ARBA00019608"/>
    </source>
</evidence>
<keyword evidence="8" id="KW-1003">Cell membrane</keyword>
<evidence type="ECO:0000256" key="9">
    <source>
        <dbReference type="ARBA" id="ARBA00022516"/>
    </source>
</evidence>
<reference evidence="20 21" key="1">
    <citation type="submission" date="2024-06" db="EMBL/GenBank/DDBJ databases">
        <authorList>
            <person name="Kim D.-U."/>
        </authorList>
    </citation>
    <scope>NUCLEOTIDE SEQUENCE [LARGE SCALE GENOMIC DNA]</scope>
    <source>
        <strain evidence="20 21">KACC15460</strain>
    </source>
</reference>
<evidence type="ECO:0000256" key="14">
    <source>
        <dbReference type="ARBA" id="ARBA00023136"/>
    </source>
</evidence>
<keyword evidence="9" id="KW-0444">Lipid biosynthesis</keyword>
<organism evidence="20 21">
    <name type="scientific">Mesorhizobium shangrilense</name>
    <dbReference type="NCBI Taxonomy" id="460060"/>
    <lineage>
        <taxon>Bacteria</taxon>
        <taxon>Pseudomonadati</taxon>
        <taxon>Pseudomonadota</taxon>
        <taxon>Alphaproteobacteria</taxon>
        <taxon>Hyphomicrobiales</taxon>
        <taxon>Phyllobacteriaceae</taxon>
        <taxon>Mesorhizobium</taxon>
    </lineage>
</organism>
<name>A0ABV2DR99_9HYPH</name>
<comment type="pathway">
    <text evidence="3">Phospholipid metabolism; CDP-diacylglycerol degradation; phosphatidate from CDP-diacylglycerol: step 1/1.</text>
</comment>
<feature type="chain" id="PRO_5046593032" description="CDP-diacylglycerol pyrophosphatase" evidence="19">
    <location>
        <begin position="19"/>
        <end position="252"/>
    </location>
</feature>
<dbReference type="Gene3D" id="3.30.428.30">
    <property type="entry name" value="HIT family - CDH-like"/>
    <property type="match status" value="1"/>
</dbReference>
<accession>A0ABV2DR99</accession>
<evidence type="ECO:0000256" key="4">
    <source>
        <dbReference type="ARBA" id="ARBA00005189"/>
    </source>
</evidence>
<evidence type="ECO:0000256" key="11">
    <source>
        <dbReference type="ARBA" id="ARBA00022801"/>
    </source>
</evidence>
<proteinExistence type="inferred from homology"/>
<dbReference type="Pfam" id="PF02611">
    <property type="entry name" value="CDH"/>
    <property type="match status" value="1"/>
</dbReference>
<keyword evidence="11 20" id="KW-0378">Hydrolase</keyword>
<gene>
    <name evidence="20" type="ORF">ABVQ20_37305</name>
</gene>
<feature type="signal peptide" evidence="19">
    <location>
        <begin position="1"/>
        <end position="18"/>
    </location>
</feature>
<evidence type="ECO:0000313" key="21">
    <source>
        <dbReference type="Proteomes" id="UP001548832"/>
    </source>
</evidence>
<comment type="caution">
    <text evidence="20">The sequence shown here is derived from an EMBL/GenBank/DDBJ whole genome shotgun (WGS) entry which is preliminary data.</text>
</comment>
<keyword evidence="15" id="KW-0594">Phospholipid biosynthesis</keyword>
<keyword evidence="13" id="KW-0443">Lipid metabolism</keyword>
<evidence type="ECO:0000256" key="17">
    <source>
        <dbReference type="ARBA" id="ARBA00032888"/>
    </source>
</evidence>
<evidence type="ECO:0000256" key="5">
    <source>
        <dbReference type="ARBA" id="ARBA00006435"/>
    </source>
</evidence>
<evidence type="ECO:0000256" key="6">
    <source>
        <dbReference type="ARBA" id="ARBA00012375"/>
    </source>
</evidence>
<evidence type="ECO:0000256" key="19">
    <source>
        <dbReference type="SAM" id="SignalP"/>
    </source>
</evidence>
<evidence type="ECO:0000256" key="16">
    <source>
        <dbReference type="ARBA" id="ARBA00023264"/>
    </source>
</evidence>
<comment type="pathway">
    <text evidence="4">Lipid metabolism.</text>
</comment>
<comment type="catalytic activity">
    <reaction evidence="1">
        <text>a CDP-1,2-diacyl-sn-glycerol + H2O = a 1,2-diacyl-sn-glycero-3-phosphate + CMP + 2 H(+)</text>
        <dbReference type="Rhea" id="RHEA:15221"/>
        <dbReference type="ChEBI" id="CHEBI:15377"/>
        <dbReference type="ChEBI" id="CHEBI:15378"/>
        <dbReference type="ChEBI" id="CHEBI:58332"/>
        <dbReference type="ChEBI" id="CHEBI:58608"/>
        <dbReference type="ChEBI" id="CHEBI:60377"/>
        <dbReference type="EC" id="3.6.1.26"/>
    </reaction>
</comment>
<dbReference type="GO" id="GO:0008715">
    <property type="term" value="F:CDP-diacylglycerol diphosphatase activity"/>
    <property type="evidence" value="ECO:0007669"/>
    <property type="project" value="UniProtKB-EC"/>
</dbReference>
<keyword evidence="21" id="KW-1185">Reference proteome</keyword>
<comment type="subcellular location">
    <subcellularLocation>
        <location evidence="2">Cell membrane</location>
        <topology evidence="2">Single-pass membrane protein</topology>
    </subcellularLocation>
</comment>
<dbReference type="InterPro" id="IPR003763">
    <property type="entry name" value="CDP-diacylglyc_Pase"/>
</dbReference>
<evidence type="ECO:0000256" key="12">
    <source>
        <dbReference type="ARBA" id="ARBA00022989"/>
    </source>
</evidence>
<dbReference type="RefSeq" id="WP_354464816.1">
    <property type="nucleotide sequence ID" value="NZ_JBEWSZ010000011.1"/>
</dbReference>
<dbReference type="InterPro" id="IPR036265">
    <property type="entry name" value="HIT-like_sf"/>
</dbReference>
<dbReference type="SUPFAM" id="SSF54197">
    <property type="entry name" value="HIT-like"/>
    <property type="match status" value="1"/>
</dbReference>
<sequence length="252" mass="27269">MRFSLGRLCIALPLAAFALVLADHVSSTPLHRSALWQVVRTCAIAAQTIGVPFPCEQVTLASDDAPGSAIIKSPLHKSEFLLMPLEAAAGVESPAVRGDDSSLLWQRAWETRSMVEARLGRDLPRTSVALVVNSGIARSQDQFHIHVDCVAPSVERKLALYGPKEEGRWQLFRQTLMGQRYWVKAVDKPDLGTTNVIGLIAAGLPRARDAMYRVNVVVVGAELAGGKPGFYILANSDKAAAERLMDHSCAMG</sequence>
<evidence type="ECO:0000256" key="15">
    <source>
        <dbReference type="ARBA" id="ARBA00023209"/>
    </source>
</evidence>
<keyword evidence="12" id="KW-1133">Transmembrane helix</keyword>
<evidence type="ECO:0000313" key="20">
    <source>
        <dbReference type="EMBL" id="MET2832596.1"/>
    </source>
</evidence>
<comment type="similarity">
    <text evidence="5">Belongs to the Cdh family.</text>
</comment>
<keyword evidence="10" id="KW-0812">Transmembrane</keyword>
<evidence type="ECO:0000256" key="8">
    <source>
        <dbReference type="ARBA" id="ARBA00022475"/>
    </source>
</evidence>
<dbReference type="EC" id="3.6.1.26" evidence="6"/>
<keyword evidence="19" id="KW-0732">Signal</keyword>
<dbReference type="Proteomes" id="UP001548832">
    <property type="component" value="Unassembled WGS sequence"/>
</dbReference>
<dbReference type="EMBL" id="JBEWSZ010000011">
    <property type="protein sequence ID" value="MET2832596.1"/>
    <property type="molecule type" value="Genomic_DNA"/>
</dbReference>
<evidence type="ECO:0000256" key="13">
    <source>
        <dbReference type="ARBA" id="ARBA00023098"/>
    </source>
</evidence>
<keyword evidence="14" id="KW-0472">Membrane</keyword>
<evidence type="ECO:0000256" key="10">
    <source>
        <dbReference type="ARBA" id="ARBA00022692"/>
    </source>
</evidence>
<protein>
    <recommendedName>
        <fullName evidence="7">CDP-diacylglycerol pyrophosphatase</fullName>
        <ecNumber evidence="6">3.6.1.26</ecNumber>
    </recommendedName>
    <alternativeName>
        <fullName evidence="17">CDP-diacylglycerol phosphatidylhydrolase</fullName>
    </alternativeName>
    <alternativeName>
        <fullName evidence="18">CDP-diglyceride hydrolase</fullName>
    </alternativeName>
</protein>
<evidence type="ECO:0000256" key="2">
    <source>
        <dbReference type="ARBA" id="ARBA00004162"/>
    </source>
</evidence>
<evidence type="ECO:0000256" key="3">
    <source>
        <dbReference type="ARBA" id="ARBA00004927"/>
    </source>
</evidence>